<name>A0A840UVF3_9BACT</name>
<sequence>MTTGICQRCGSCCLQGGPALHRTDLPLIKKGRIPLDRLITIRKGELADNPVAGGVQATRVELVKIAGSGRDWRCCYYDEAAGCLIYAHRPQACKVLKCWDTTAILALVETDVLSRLDIVAVDDPLRPLIMEHERECPCPDLELLERGAASVTAAERAALQALVARDLAFREEAVRRLGLSLGLELFAFGRPIFQLLQPFGIRVAMTAAGPVLQWP</sequence>
<dbReference type="Pfam" id="PF03692">
    <property type="entry name" value="CxxCxxCC"/>
    <property type="match status" value="1"/>
</dbReference>
<proteinExistence type="predicted"/>
<keyword evidence="2" id="KW-1185">Reference proteome</keyword>
<dbReference type="RefSeq" id="WP_183351637.1">
    <property type="nucleotide sequence ID" value="NZ_JACHEO010000015.1"/>
</dbReference>
<comment type="caution">
    <text evidence="1">The sequence shown here is derived from an EMBL/GenBank/DDBJ whole genome shotgun (WGS) entry which is preliminary data.</text>
</comment>
<dbReference type="InterPro" id="IPR005358">
    <property type="entry name" value="Puta_zinc/iron-chelating_dom"/>
</dbReference>
<gene>
    <name evidence="1" type="ORF">HNQ81_002556</name>
</gene>
<dbReference type="Proteomes" id="UP000539642">
    <property type="component" value="Unassembled WGS sequence"/>
</dbReference>
<dbReference type="AlphaFoldDB" id="A0A840UVF3"/>
<accession>A0A840UVF3</accession>
<evidence type="ECO:0000313" key="2">
    <source>
        <dbReference type="Proteomes" id="UP000539642"/>
    </source>
</evidence>
<dbReference type="EMBL" id="JACHEO010000015">
    <property type="protein sequence ID" value="MBB5348816.1"/>
    <property type="molecule type" value="Genomic_DNA"/>
</dbReference>
<protein>
    <submittedName>
        <fullName evidence="1">Fe-S-cluster containining protein</fullName>
    </submittedName>
</protein>
<organism evidence="1 2">
    <name type="scientific">Desulfoprunum benzoelyticum</name>
    <dbReference type="NCBI Taxonomy" id="1506996"/>
    <lineage>
        <taxon>Bacteria</taxon>
        <taxon>Pseudomonadati</taxon>
        <taxon>Thermodesulfobacteriota</taxon>
        <taxon>Desulfobulbia</taxon>
        <taxon>Desulfobulbales</taxon>
        <taxon>Desulfobulbaceae</taxon>
        <taxon>Desulfoprunum</taxon>
    </lineage>
</organism>
<evidence type="ECO:0000313" key="1">
    <source>
        <dbReference type="EMBL" id="MBB5348816.1"/>
    </source>
</evidence>
<reference evidence="1 2" key="1">
    <citation type="submission" date="2020-08" db="EMBL/GenBank/DDBJ databases">
        <title>Genomic Encyclopedia of Type Strains, Phase IV (KMG-IV): sequencing the most valuable type-strain genomes for metagenomic binning, comparative biology and taxonomic classification.</title>
        <authorList>
            <person name="Goeker M."/>
        </authorList>
    </citation>
    <scope>NUCLEOTIDE SEQUENCE [LARGE SCALE GENOMIC DNA]</scope>
    <source>
        <strain evidence="1 2">DSM 28570</strain>
    </source>
</reference>